<gene>
    <name evidence="6" type="primary">ugpC_1</name>
    <name evidence="6" type="ORF">NtB2_01578</name>
</gene>
<dbReference type="GO" id="GO:0055052">
    <property type="term" value="C:ATP-binding cassette (ABC) transporter complex, substrate-binding subunit-containing"/>
    <property type="evidence" value="ECO:0007669"/>
    <property type="project" value="TreeGrafter"/>
</dbReference>
<dbReference type="InterPro" id="IPR027417">
    <property type="entry name" value="P-loop_NTPase"/>
</dbReference>
<accession>A0A2R5HH92</accession>
<evidence type="ECO:0000256" key="3">
    <source>
        <dbReference type="ARBA" id="ARBA00023136"/>
    </source>
</evidence>
<dbReference type="PANTHER" id="PTHR43875:SF15">
    <property type="entry name" value="TREHALOSE IMPORT ATP-BINDING PROTEIN SUGC"/>
    <property type="match status" value="1"/>
</dbReference>
<keyword evidence="2" id="KW-1278">Translocase</keyword>
<sequence length="156" mass="17250">MASIQLEQVSKDFENKVSVLENISLDIQENEFFILVGPSGSGKSTILRLIAGLEEVTSGKIKFFGKDLTSSAPEKRGLSMVFQSYALFPHMDVRENILFGLSDKKISESEQKQRLKEAVSLTNLEAYLDRRPKSYQAGNANGSHWPGPLPVSNPSC</sequence>
<keyword evidence="1" id="KW-1003">Cell membrane</keyword>
<evidence type="ECO:0000256" key="4">
    <source>
        <dbReference type="SAM" id="MobiDB-lite"/>
    </source>
</evidence>
<dbReference type="GO" id="GO:0016887">
    <property type="term" value="F:ATP hydrolysis activity"/>
    <property type="evidence" value="ECO:0007669"/>
    <property type="project" value="InterPro"/>
</dbReference>
<evidence type="ECO:0000313" key="6">
    <source>
        <dbReference type="EMBL" id="GBG97433.1"/>
    </source>
</evidence>
<dbReference type="PANTHER" id="PTHR43875">
    <property type="entry name" value="MALTODEXTRIN IMPORT ATP-BINDING PROTEIN MSMX"/>
    <property type="match status" value="1"/>
</dbReference>
<reference evidence="6 7" key="1">
    <citation type="journal article" date="2018" name="Genome Announc.">
        <title>Draft Genome Sequence of Lactococcus sp. Strain NtB2 (JCM 32569), Isolated from the Gut of the Higher Termite Nasutitermes takasagoensis.</title>
        <authorList>
            <person name="Noda S."/>
            <person name="Aihara C."/>
            <person name="Yuki M."/>
            <person name="Ohkuma M."/>
        </authorList>
    </citation>
    <scope>NUCLEOTIDE SEQUENCE [LARGE SCALE GENOMIC DNA]</scope>
    <source>
        <strain evidence="6 7">NtB2</strain>
    </source>
</reference>
<evidence type="ECO:0000256" key="1">
    <source>
        <dbReference type="ARBA" id="ARBA00022475"/>
    </source>
</evidence>
<evidence type="ECO:0000256" key="2">
    <source>
        <dbReference type="ARBA" id="ARBA00022967"/>
    </source>
</evidence>
<keyword evidence="7" id="KW-1185">Reference proteome</keyword>
<dbReference type="EMBL" id="BFFO01000013">
    <property type="protein sequence ID" value="GBG97433.1"/>
    <property type="molecule type" value="Genomic_DNA"/>
</dbReference>
<dbReference type="AlphaFoldDB" id="A0A2R5HH92"/>
<name>A0A2R5HH92_9LACT</name>
<dbReference type="GO" id="GO:0005524">
    <property type="term" value="F:ATP binding"/>
    <property type="evidence" value="ECO:0007669"/>
    <property type="project" value="UniProtKB-KW"/>
</dbReference>
<keyword evidence="6" id="KW-0067">ATP-binding</keyword>
<evidence type="ECO:0000259" key="5">
    <source>
        <dbReference type="Pfam" id="PF00005"/>
    </source>
</evidence>
<proteinExistence type="predicted"/>
<feature type="compositionally biased region" description="Pro residues" evidence="4">
    <location>
        <begin position="147"/>
        <end position="156"/>
    </location>
</feature>
<feature type="region of interest" description="Disordered" evidence="4">
    <location>
        <begin position="135"/>
        <end position="156"/>
    </location>
</feature>
<keyword evidence="3" id="KW-0472">Membrane</keyword>
<feature type="domain" description="ABC transporter" evidence="5">
    <location>
        <begin position="20"/>
        <end position="135"/>
    </location>
</feature>
<dbReference type="Proteomes" id="UP000245021">
    <property type="component" value="Unassembled WGS sequence"/>
</dbReference>
<evidence type="ECO:0000313" key="7">
    <source>
        <dbReference type="Proteomes" id="UP000245021"/>
    </source>
</evidence>
<dbReference type="Gene3D" id="3.40.50.300">
    <property type="entry name" value="P-loop containing nucleotide triphosphate hydrolases"/>
    <property type="match status" value="1"/>
</dbReference>
<dbReference type="SUPFAM" id="SSF52540">
    <property type="entry name" value="P-loop containing nucleoside triphosphate hydrolases"/>
    <property type="match status" value="1"/>
</dbReference>
<organism evidence="6 7">
    <name type="scientific">Lactococcus termiticola</name>
    <dbReference type="NCBI Taxonomy" id="2169526"/>
    <lineage>
        <taxon>Bacteria</taxon>
        <taxon>Bacillati</taxon>
        <taxon>Bacillota</taxon>
        <taxon>Bacilli</taxon>
        <taxon>Lactobacillales</taxon>
        <taxon>Streptococcaceae</taxon>
        <taxon>Lactococcus</taxon>
    </lineage>
</organism>
<dbReference type="InterPro" id="IPR047641">
    <property type="entry name" value="ABC_transpr_MalK/UgpC-like"/>
</dbReference>
<protein>
    <submittedName>
        <fullName evidence="6">Glycerol-3-phosphate ABC transporter ATP-binding protein</fullName>
    </submittedName>
</protein>
<comment type="caution">
    <text evidence="6">The sequence shown here is derived from an EMBL/GenBank/DDBJ whole genome shotgun (WGS) entry which is preliminary data.</text>
</comment>
<dbReference type="Pfam" id="PF00005">
    <property type="entry name" value="ABC_tran"/>
    <property type="match status" value="1"/>
</dbReference>
<keyword evidence="6" id="KW-0547">Nucleotide-binding</keyword>
<dbReference type="InterPro" id="IPR003439">
    <property type="entry name" value="ABC_transporter-like_ATP-bd"/>
</dbReference>